<evidence type="ECO:0000256" key="7">
    <source>
        <dbReference type="ARBA" id="ARBA00023152"/>
    </source>
</evidence>
<dbReference type="AlphaFoldDB" id="A0A1H6WUK4"/>
<evidence type="ECO:0000313" key="15">
    <source>
        <dbReference type="Proteomes" id="UP000198888"/>
    </source>
</evidence>
<dbReference type="NCBIfam" id="NF003251">
    <property type="entry name" value="PRK04207.1"/>
    <property type="match status" value="1"/>
</dbReference>
<evidence type="ECO:0000256" key="8">
    <source>
        <dbReference type="ARBA" id="ARBA00048067"/>
    </source>
</evidence>
<keyword evidence="7 10" id="KW-0324">Glycolysis</keyword>
<evidence type="ECO:0000256" key="2">
    <source>
        <dbReference type="ARBA" id="ARBA00007406"/>
    </source>
</evidence>
<dbReference type="Pfam" id="PF01113">
    <property type="entry name" value="DapB_N"/>
    <property type="match status" value="1"/>
</dbReference>
<reference evidence="14 15" key="1">
    <citation type="submission" date="2016-10" db="EMBL/GenBank/DDBJ databases">
        <authorList>
            <person name="de Groot N.N."/>
        </authorList>
    </citation>
    <scope>NUCLEOTIDE SEQUENCE [LARGE SCALE GENOMIC DNA]</scope>
    <source>
        <strain evidence="14 15">DSM 22187</strain>
    </source>
</reference>
<accession>A0A2H4Q114</accession>
<evidence type="ECO:0000259" key="13">
    <source>
        <dbReference type="SMART" id="SM00846"/>
    </source>
</evidence>
<dbReference type="GO" id="GO:0005737">
    <property type="term" value="C:cytoplasm"/>
    <property type="evidence" value="ECO:0007669"/>
    <property type="project" value="UniProtKB-SubCell"/>
</dbReference>
<feature type="active site" description="Nucleophile" evidence="10 11">
    <location>
        <position position="140"/>
    </location>
</feature>
<comment type="subcellular location">
    <subcellularLocation>
        <location evidence="10 12">Cytoplasm</location>
    </subcellularLocation>
</comment>
<dbReference type="InterPro" id="IPR020829">
    <property type="entry name" value="GlycerAld_3-P_DH_cat"/>
</dbReference>
<feature type="binding site" evidence="10">
    <location>
        <begin position="139"/>
        <end position="141"/>
    </location>
    <ligand>
        <name>D-glyceraldehyde 3-phosphate</name>
        <dbReference type="ChEBI" id="CHEBI:59776"/>
    </ligand>
</feature>
<dbReference type="GO" id="GO:0008839">
    <property type="term" value="F:4-hydroxy-tetrahydrodipicolinate reductase"/>
    <property type="evidence" value="ECO:0007669"/>
    <property type="project" value="InterPro"/>
</dbReference>
<evidence type="ECO:0000256" key="9">
    <source>
        <dbReference type="ARBA" id="ARBA00048853"/>
    </source>
</evidence>
<comment type="subunit">
    <text evidence="3 10 12">Homotetramer.</text>
</comment>
<dbReference type="RefSeq" id="WP_089673424.1">
    <property type="nucleotide sequence ID" value="NZ_CP024845.1"/>
</dbReference>
<dbReference type="SUPFAM" id="SSF51735">
    <property type="entry name" value="NAD(P)-binding Rossmann-fold domains"/>
    <property type="match status" value="1"/>
</dbReference>
<dbReference type="PIRSF" id="PIRSF000149">
    <property type="entry name" value="GAP_DH"/>
    <property type="match status" value="1"/>
</dbReference>
<dbReference type="OrthoDB" id="295712at2157"/>
<feature type="binding site" evidence="10">
    <location>
        <begin position="194"/>
        <end position="195"/>
    </location>
    <ligand>
        <name>D-glyceraldehyde 3-phosphate</name>
        <dbReference type="ChEBI" id="CHEBI:59776"/>
    </ligand>
</feature>
<dbReference type="InterPro" id="IPR000846">
    <property type="entry name" value="DapB_N"/>
</dbReference>
<dbReference type="EMBL" id="FNYR01000029">
    <property type="protein sequence ID" value="SEJ18964.1"/>
    <property type="molecule type" value="Genomic_DNA"/>
</dbReference>
<comment type="similarity">
    <text evidence="2 10 12">Belongs to the glyceraldehyde-3-phosphate dehydrogenase family.</text>
</comment>
<feature type="binding site" evidence="10">
    <location>
        <begin position="11"/>
        <end position="12"/>
    </location>
    <ligand>
        <name>NAD(+)</name>
        <dbReference type="ChEBI" id="CHEBI:57540"/>
    </ligand>
</feature>
<dbReference type="SUPFAM" id="SSF55347">
    <property type="entry name" value="Glyceraldehyde-3-phosphate dehydrogenase-like, C-terminal domain"/>
    <property type="match status" value="1"/>
</dbReference>
<evidence type="ECO:0000256" key="1">
    <source>
        <dbReference type="ARBA" id="ARBA00004869"/>
    </source>
</evidence>
<proteinExistence type="inferred from homology"/>
<dbReference type="GO" id="GO:0050661">
    <property type="term" value="F:NADP binding"/>
    <property type="evidence" value="ECO:0007669"/>
    <property type="project" value="UniProtKB-UniRule"/>
</dbReference>
<dbReference type="STRING" id="1073996.SAMN05444271_12915"/>
<accession>A0A1H6WUK4</accession>
<evidence type="ECO:0000256" key="6">
    <source>
        <dbReference type="ARBA" id="ARBA00023027"/>
    </source>
</evidence>
<dbReference type="Pfam" id="PF02800">
    <property type="entry name" value="Gp_dh_C"/>
    <property type="match status" value="1"/>
</dbReference>
<evidence type="ECO:0000313" key="14">
    <source>
        <dbReference type="EMBL" id="SEJ18964.1"/>
    </source>
</evidence>
<feature type="domain" description="Glyceraldehyde 3-phosphate dehydrogenase NAD(P) binding" evidence="13">
    <location>
        <begin position="2"/>
        <end position="140"/>
    </location>
</feature>
<evidence type="ECO:0000256" key="10">
    <source>
        <dbReference type="HAMAP-Rule" id="MF_00559"/>
    </source>
</evidence>
<dbReference type="InterPro" id="IPR036291">
    <property type="entry name" value="NAD(P)-bd_dom_sf"/>
</dbReference>
<dbReference type="InterPro" id="IPR020830">
    <property type="entry name" value="GlycerAld_3-P_DH_AS"/>
</dbReference>
<dbReference type="Gene3D" id="3.30.360.10">
    <property type="entry name" value="Dihydrodipicolinate Reductase, domain 2"/>
    <property type="match status" value="1"/>
</dbReference>
<organism evidence="14 15">
    <name type="scientific">Halohasta litchfieldiae</name>
    <dbReference type="NCBI Taxonomy" id="1073996"/>
    <lineage>
        <taxon>Archaea</taxon>
        <taxon>Methanobacteriati</taxon>
        <taxon>Methanobacteriota</taxon>
        <taxon>Stenosarchaea group</taxon>
        <taxon>Halobacteria</taxon>
        <taxon>Halobacteriales</taxon>
        <taxon>Haloferacaceae</taxon>
        <taxon>Halohasta</taxon>
    </lineage>
</organism>
<feature type="binding site" evidence="10">
    <location>
        <position position="168"/>
    </location>
    <ligand>
        <name>NAD(+)</name>
        <dbReference type="ChEBI" id="CHEBI:57540"/>
    </ligand>
</feature>
<dbReference type="GO" id="GO:0004365">
    <property type="term" value="F:glyceraldehyde-3-phosphate dehydrogenase (NAD+) (phosphorylating) activity"/>
    <property type="evidence" value="ECO:0007669"/>
    <property type="project" value="UniProtKB-UniRule"/>
</dbReference>
<feature type="binding site" evidence="10">
    <location>
        <position position="301"/>
    </location>
    <ligand>
        <name>NAD(+)</name>
        <dbReference type="ChEBI" id="CHEBI:57540"/>
    </ligand>
</feature>
<feature type="binding site" evidence="10">
    <location>
        <position position="110"/>
    </location>
    <ligand>
        <name>NAD(+)</name>
        <dbReference type="ChEBI" id="CHEBI:57540"/>
    </ligand>
</feature>
<evidence type="ECO:0000256" key="4">
    <source>
        <dbReference type="ARBA" id="ARBA00022857"/>
    </source>
</evidence>
<evidence type="ECO:0000256" key="11">
    <source>
        <dbReference type="PIRSR" id="PIRSR000149-1"/>
    </source>
</evidence>
<keyword evidence="6 10" id="KW-0520">NAD</keyword>
<sequence length="342" mass="36320">MIEVGINGYGTIGKRVADAVDNQPDMCIVGVSKRTPDHEADTAIDRGFELYAPDSETEVTFTAHDLPVAGTVETLIADSDIVIDATPAGVGAENAPRYERTETPVVFQGGEDATIAPTSFCARSNYEETVGQTATRVVSCNTTGLARLLSPLDDQFGVESVDCTLIRRGGDPTQSDRGPINDIVPDPVTVPSHHAPDLRTVLPSVDVMTKGVTVPATLMHLHSLTVCLDGEPTADTVTTCLDNESRIELVASAHGRDSCADLRESAHDRGRQRGDVWENCVWAESITVDGQQLSLLQAVHQQADVVPENVDAIRALASATDAQTSRQLTNDALGVGLDSPIA</sequence>
<comment type="pathway">
    <text evidence="1 10 12">Carbohydrate degradation; glycolysis; pyruvate from D-glyceraldehyde 3-phosphate: step 1/5.</text>
</comment>
<dbReference type="Gene3D" id="3.40.50.720">
    <property type="entry name" value="NAD(P)-binding Rossmann-like Domain"/>
    <property type="match status" value="1"/>
</dbReference>
<protein>
    <recommendedName>
        <fullName evidence="10 12">Glyceraldehyde-3-phosphate dehydrogenase</fullName>
        <shortName evidence="10">GAPDH</shortName>
        <ecNumber evidence="10 12">1.2.1.59</ecNumber>
    </recommendedName>
    <alternativeName>
        <fullName evidence="10">NAD(P)-dependent glyceraldehyde-3-phosphate dehydrogenase</fullName>
    </alternativeName>
</protein>
<dbReference type="KEGG" id="hae:halTADL_1211"/>
<name>A0A1H6WUK4_9EURY</name>
<dbReference type="CDD" id="cd02278">
    <property type="entry name" value="GAPDH_II_N"/>
    <property type="match status" value="1"/>
</dbReference>
<dbReference type="EC" id="1.2.1.59" evidence="10 12"/>
<dbReference type="GO" id="GO:0006096">
    <property type="term" value="P:glycolytic process"/>
    <property type="evidence" value="ECO:0007669"/>
    <property type="project" value="UniProtKB-UniRule"/>
</dbReference>
<keyword evidence="10 12" id="KW-0963">Cytoplasm</keyword>
<dbReference type="GeneID" id="35002027"/>
<dbReference type="InterPro" id="IPR006436">
    <property type="entry name" value="Glyceraldehyde-3-P_DH_2_arc"/>
</dbReference>
<dbReference type="InterPro" id="IPR020831">
    <property type="entry name" value="GlycerAld/Erythrose_P_DH"/>
</dbReference>
<dbReference type="SMART" id="SM00846">
    <property type="entry name" value="Gp_dh_N"/>
    <property type="match status" value="1"/>
</dbReference>
<dbReference type="NCBIfam" id="TIGR01546">
    <property type="entry name" value="GAPDH-II_archae"/>
    <property type="match status" value="1"/>
</dbReference>
<dbReference type="CDD" id="cd18127">
    <property type="entry name" value="GAPDH_II_C"/>
    <property type="match status" value="1"/>
</dbReference>
<comment type="catalytic activity">
    <reaction evidence="9 10 12">
        <text>D-glyceraldehyde 3-phosphate + phosphate + NAD(+) = (2R)-3-phospho-glyceroyl phosphate + NADH + H(+)</text>
        <dbReference type="Rhea" id="RHEA:10300"/>
        <dbReference type="ChEBI" id="CHEBI:15378"/>
        <dbReference type="ChEBI" id="CHEBI:43474"/>
        <dbReference type="ChEBI" id="CHEBI:57540"/>
        <dbReference type="ChEBI" id="CHEBI:57604"/>
        <dbReference type="ChEBI" id="CHEBI:57945"/>
        <dbReference type="ChEBI" id="CHEBI:59776"/>
        <dbReference type="EC" id="1.2.1.59"/>
    </reaction>
</comment>
<dbReference type="InterPro" id="IPR020828">
    <property type="entry name" value="GlycerAld_3-P_DH_NAD(P)-bd"/>
</dbReference>
<keyword evidence="15" id="KW-1185">Reference proteome</keyword>
<dbReference type="PROSITE" id="PS00071">
    <property type="entry name" value="GAPDH"/>
    <property type="match status" value="1"/>
</dbReference>
<dbReference type="Proteomes" id="UP000198888">
    <property type="component" value="Unassembled WGS sequence"/>
</dbReference>
<dbReference type="GO" id="GO:0051287">
    <property type="term" value="F:NAD binding"/>
    <property type="evidence" value="ECO:0007669"/>
    <property type="project" value="UniProtKB-UniRule"/>
</dbReference>
<dbReference type="GO" id="GO:0009089">
    <property type="term" value="P:lysine biosynthetic process via diaminopimelate"/>
    <property type="evidence" value="ECO:0007669"/>
    <property type="project" value="InterPro"/>
</dbReference>
<evidence type="ECO:0000256" key="3">
    <source>
        <dbReference type="ARBA" id="ARBA00011881"/>
    </source>
</evidence>
<evidence type="ECO:0000256" key="12">
    <source>
        <dbReference type="RuleBase" id="RU003388"/>
    </source>
</evidence>
<comment type="catalytic activity">
    <reaction evidence="8 10 12">
        <text>D-glyceraldehyde 3-phosphate + phosphate + NADP(+) = (2R)-3-phospho-glyceroyl phosphate + NADPH + H(+)</text>
        <dbReference type="Rhea" id="RHEA:10296"/>
        <dbReference type="ChEBI" id="CHEBI:15378"/>
        <dbReference type="ChEBI" id="CHEBI:43474"/>
        <dbReference type="ChEBI" id="CHEBI:57604"/>
        <dbReference type="ChEBI" id="CHEBI:57783"/>
        <dbReference type="ChEBI" id="CHEBI:58349"/>
        <dbReference type="ChEBI" id="CHEBI:59776"/>
        <dbReference type="EC" id="1.2.1.59"/>
    </reaction>
</comment>
<gene>
    <name evidence="10" type="primary">gap</name>
    <name evidence="14" type="ORF">SAMN05444271_12915</name>
</gene>
<dbReference type="UniPathway" id="UPA00109">
    <property type="reaction ID" value="UER00184"/>
</dbReference>
<keyword evidence="5 10" id="KW-0560">Oxidoreductase</keyword>
<evidence type="ECO:0000256" key="5">
    <source>
        <dbReference type="ARBA" id="ARBA00023002"/>
    </source>
</evidence>
<keyword evidence="4 10" id="KW-0521">NADP</keyword>
<dbReference type="HAMAP" id="MF_00559">
    <property type="entry name" value="G3P_dehdrog_arch"/>
    <property type="match status" value="1"/>
</dbReference>